<dbReference type="GO" id="GO:0030178">
    <property type="term" value="P:negative regulation of Wnt signaling pathway"/>
    <property type="evidence" value="ECO:0007669"/>
    <property type="project" value="TreeGrafter"/>
</dbReference>
<feature type="region of interest" description="Disordered" evidence="2">
    <location>
        <begin position="921"/>
        <end position="955"/>
    </location>
</feature>
<dbReference type="Pfam" id="PF02145">
    <property type="entry name" value="Rap_GAP"/>
    <property type="match status" value="1"/>
</dbReference>
<dbReference type="GO" id="GO:0046627">
    <property type="term" value="P:negative regulation of insulin receptor signaling pathway"/>
    <property type="evidence" value="ECO:0007669"/>
    <property type="project" value="TreeGrafter"/>
</dbReference>
<gene>
    <name evidence="4" type="ORF">PMACD_LOCUS15941</name>
</gene>
<dbReference type="GO" id="GO:0005634">
    <property type="term" value="C:nucleus"/>
    <property type="evidence" value="ECO:0007669"/>
    <property type="project" value="InterPro"/>
</dbReference>
<dbReference type="GO" id="GO:0051056">
    <property type="term" value="P:regulation of small GTPase mediated signal transduction"/>
    <property type="evidence" value="ECO:0007669"/>
    <property type="project" value="InterPro"/>
</dbReference>
<dbReference type="GO" id="GO:0033596">
    <property type="term" value="C:TSC1-TSC2 complex"/>
    <property type="evidence" value="ECO:0007669"/>
    <property type="project" value="InterPro"/>
</dbReference>
<feature type="compositionally biased region" description="Low complexity" evidence="2">
    <location>
        <begin position="934"/>
        <end position="943"/>
    </location>
</feature>
<evidence type="ECO:0000313" key="5">
    <source>
        <dbReference type="Proteomes" id="UP000663880"/>
    </source>
</evidence>
<feature type="region of interest" description="Disordered" evidence="2">
    <location>
        <begin position="1042"/>
        <end position="1070"/>
    </location>
</feature>
<dbReference type="Pfam" id="PF03542">
    <property type="entry name" value="Tuberin"/>
    <property type="match status" value="1"/>
</dbReference>
<dbReference type="PRINTS" id="PR01431">
    <property type="entry name" value="TUBERIN"/>
</dbReference>
<dbReference type="GO" id="GO:0051898">
    <property type="term" value="P:negative regulation of phosphatidylinositol 3-kinase/protein kinase B signal transduction"/>
    <property type="evidence" value="ECO:0007669"/>
    <property type="project" value="TreeGrafter"/>
</dbReference>
<evidence type="ECO:0000259" key="3">
    <source>
        <dbReference type="PROSITE" id="PS50085"/>
    </source>
</evidence>
<name>A0A821Y5Q7_9NEOP</name>
<feature type="compositionally biased region" description="Polar residues" evidence="2">
    <location>
        <begin position="1195"/>
        <end position="1211"/>
    </location>
</feature>
<dbReference type="InterPro" id="IPR018515">
    <property type="entry name" value="Tuberin-type_domain"/>
</dbReference>
<proteinExistence type="predicted"/>
<protein>
    <recommendedName>
        <fullName evidence="3">Rap-GAP domain-containing protein</fullName>
    </recommendedName>
</protein>
<dbReference type="OrthoDB" id="5797019at2759"/>
<dbReference type="GO" id="GO:0032007">
    <property type="term" value="P:negative regulation of TOR signaling"/>
    <property type="evidence" value="ECO:0007669"/>
    <property type="project" value="InterPro"/>
</dbReference>
<feature type="region of interest" description="Disordered" evidence="2">
    <location>
        <begin position="1180"/>
        <end position="1255"/>
    </location>
</feature>
<reference evidence="4" key="1">
    <citation type="submission" date="2021-02" db="EMBL/GenBank/DDBJ databases">
        <authorList>
            <person name="Steward A R."/>
        </authorList>
    </citation>
    <scope>NUCLEOTIDE SEQUENCE</scope>
</reference>
<dbReference type="GO" id="GO:0051726">
    <property type="term" value="P:regulation of cell cycle"/>
    <property type="evidence" value="ECO:0007669"/>
    <property type="project" value="TreeGrafter"/>
</dbReference>
<accession>A0A821Y5Q7</accession>
<dbReference type="InterPro" id="IPR035974">
    <property type="entry name" value="Rap/Ran-GAP_sf"/>
</dbReference>
<feature type="region of interest" description="Disordered" evidence="2">
    <location>
        <begin position="1289"/>
        <end position="1351"/>
    </location>
</feature>
<dbReference type="InterPro" id="IPR016024">
    <property type="entry name" value="ARM-type_fold"/>
</dbReference>
<evidence type="ECO:0000256" key="2">
    <source>
        <dbReference type="SAM" id="MobiDB-lite"/>
    </source>
</evidence>
<organism evidence="4 5">
    <name type="scientific">Pieris macdunnoughi</name>
    <dbReference type="NCBI Taxonomy" id="345717"/>
    <lineage>
        <taxon>Eukaryota</taxon>
        <taxon>Metazoa</taxon>
        <taxon>Ecdysozoa</taxon>
        <taxon>Arthropoda</taxon>
        <taxon>Hexapoda</taxon>
        <taxon>Insecta</taxon>
        <taxon>Pterygota</taxon>
        <taxon>Neoptera</taxon>
        <taxon>Endopterygota</taxon>
        <taxon>Lepidoptera</taxon>
        <taxon>Glossata</taxon>
        <taxon>Ditrysia</taxon>
        <taxon>Papilionoidea</taxon>
        <taxon>Pieridae</taxon>
        <taxon>Pierinae</taxon>
        <taxon>Pieris</taxon>
    </lineage>
</organism>
<dbReference type="InterPro" id="IPR027107">
    <property type="entry name" value="Tuberin/Ral-act_asu"/>
</dbReference>
<dbReference type="InterPro" id="IPR003913">
    <property type="entry name" value="Tuberin"/>
</dbReference>
<dbReference type="PANTHER" id="PTHR10063">
    <property type="entry name" value="TUBERIN"/>
    <property type="match status" value="1"/>
</dbReference>
<feature type="compositionally biased region" description="Low complexity" evidence="2">
    <location>
        <begin position="1236"/>
        <end position="1245"/>
    </location>
</feature>
<dbReference type="GO" id="GO:0005096">
    <property type="term" value="F:GTPase activator activity"/>
    <property type="evidence" value="ECO:0007669"/>
    <property type="project" value="UniProtKB-KW"/>
</dbReference>
<dbReference type="Pfam" id="PF11864">
    <property type="entry name" value="DUF3384"/>
    <property type="match status" value="1"/>
</dbReference>
<comment type="caution">
    <text evidence="4">The sequence shown here is derived from an EMBL/GenBank/DDBJ whole genome shotgun (WGS) entry which is preliminary data.</text>
</comment>
<keyword evidence="1" id="KW-0343">GTPase activation</keyword>
<keyword evidence="5" id="KW-1185">Reference proteome</keyword>
<dbReference type="Proteomes" id="UP000663880">
    <property type="component" value="Unassembled WGS sequence"/>
</dbReference>
<dbReference type="InterPro" id="IPR024584">
    <property type="entry name" value="Tuberin_N"/>
</dbReference>
<sequence>MSSRDRDTKTLQDKFKGFFKKGGSVSAGSHHELAITPELRRELGPETPLHRRLRAFKELGEKALHTRIQEGEVEKIWASTRDLLEDVNVEPRQAVLGLLCCIAEGQPDLLLMRSVLFRYLREAPPNCRPQDFALRFKLLHALTNSGKDIKCLEEQIGPLLVQWLGETADESAGEVRAQLPALVSLATNVVKFNAVYLEEADVHALVERACRLAAHAPDAPPVLACLALLEAVLSYSLLPRGALPSLVAALCRTVNHEHYCQHSWRLMRHVVGGDVGYAALGELTAAAGSEEAGVARGAVFFLSSALWGGRRVPALQVSPAAVLPALRRTLRLRHAVLAYELLVALHTLVARAHADLHSLAWDLLLDIVQDVVDLDRSFEPPNDLVHSRLHALISSVEELQEAGQFRGDPERLLDLLDLCGHERPEASVVRLISARGAALDGHSATAALALADRYVRKEPRLAVRLHALQTLLAYIRRTRCSAREEIAERVGCALAGLCAGDAECALRAAAARALPDLAALCSPDACIDLVDQLEKILNRPFEMYVSDVSIPADADTSDAAAARAGLAGVLHERLPRAPAAPAARALLVLLDHLDLHYRRPAVYLHHPELRRAILDMLFALRTNSFHWVGFCYDAAGAAVWGPTALRLRPVCSPYLVAEPPAARGAPPREPTQAAAGACAFPAGRAARVLVAAVSREADWRVTAHVLRALPHLLQARALALGRRAQDIDLLASTLCSVVSEAGGGAVSVSELHAAALPALAAMAPYNAFLEPHTQQRVVRCLLKHGMALRAPQPYIAALTLFALEMRETMVRMLPEVLLDLSKISDTAAIASPMLEFLSTLTRLPSAFASFVEDQYMSVFAILLPYTNPSRYNHYVVSLAHHVIAAWFLKCRLSYRRNFVRFIIHGLHNYVIVPFEERLQRGHAPEPANEDSSNRQRSSSLGSRATPRPLAGRAERAAGSSAPAAFHVELTETCVDLLARYTFTPCSVKPHRSEAAEFLLRGGQATTWLVGHKLLTVTTSGCTQVAARRGLCERCATLCRPADASRPPHADPPDDDDADVERQVSSDNRSTDLLADAIEQFTRRLDRISKEAAGPESEGRRAPEGGACGCRCARWAQLHVRSPTGDVAWLLRMQNHVSAPQLHDWPLQDVLALLSPPVADEPQTSRRPRAADLHNSSSEFVVAGDRRQAQPPAPPSQRTLGTQPINIPSSPQRKPADDDDMLLVVPEGKSRHPVRRSNSSPEMSSSWKIGLREPPGPAVVAVDDASEGGGAPDDDMIPLPVCEPTTAATSLASKKAKKSDLRVSCEAIPEESGTSPQPPRPHPHLVTYNSDPGDADVPPHHLQKTSSDSTVPLAADELPPLARSKRSNTISVMSPTDRARYRPGRYVSPSPSDFRPVRFRPLTRTLRREGGAPSGGAATAAAAGSVSPSFVFLQLYHNMSTRPLSPAVPGEAPTPLGAACERPLRVSGAQHERTLKNIDLVPPIETYKVGVLYAGPGQADDEVAILRNEYGSVRYSEFVRGLGALVPLAGAGDGLFLSVEGGGRDGRYTYVWSDDLLQVQYHVATAMPLAPGDPTCNEKRKYVGNDYVSIVYNDSGREFDILTIKGQFNLCVVVVEPAEGGLSRVLVKTKSERIRSKFLAHLTPAVLSDANAAALARQQALHCALASQISQSLERPGAPPYASNCLERLRLIKRLRARVEAERRAQAARAPPPYHASPHSAHAQRRVAIDDFNDYT</sequence>
<feature type="region of interest" description="Disordered" evidence="2">
    <location>
        <begin position="1702"/>
        <end position="1725"/>
    </location>
</feature>
<dbReference type="SUPFAM" id="SSF48371">
    <property type="entry name" value="ARM repeat"/>
    <property type="match status" value="1"/>
</dbReference>
<dbReference type="SUPFAM" id="SSF111347">
    <property type="entry name" value="Rap/Ran-GAP"/>
    <property type="match status" value="1"/>
</dbReference>
<evidence type="ECO:0000313" key="4">
    <source>
        <dbReference type="EMBL" id="CAF4953550.1"/>
    </source>
</evidence>
<feature type="domain" description="Rap-GAP" evidence="3">
    <location>
        <begin position="1474"/>
        <end position="1702"/>
    </location>
</feature>
<dbReference type="PANTHER" id="PTHR10063:SF0">
    <property type="entry name" value="TUBERIN"/>
    <property type="match status" value="1"/>
</dbReference>
<dbReference type="InterPro" id="IPR000331">
    <property type="entry name" value="Rap/Ran_GAP_dom"/>
</dbReference>
<dbReference type="Gene3D" id="3.40.50.11210">
    <property type="entry name" value="Rap/Ran-GAP"/>
    <property type="match status" value="1"/>
</dbReference>
<feature type="region of interest" description="Disordered" evidence="2">
    <location>
        <begin position="1375"/>
        <end position="1396"/>
    </location>
</feature>
<evidence type="ECO:0000256" key="1">
    <source>
        <dbReference type="ARBA" id="ARBA00022468"/>
    </source>
</evidence>
<dbReference type="PROSITE" id="PS50085">
    <property type="entry name" value="RAPGAP"/>
    <property type="match status" value="1"/>
</dbReference>
<dbReference type="EMBL" id="CAJOBZ010000076">
    <property type="protein sequence ID" value="CAF4953550.1"/>
    <property type="molecule type" value="Genomic_DNA"/>
</dbReference>